<keyword evidence="5" id="KW-0378">Hydrolase</keyword>
<evidence type="ECO:0000256" key="2">
    <source>
        <dbReference type="ARBA" id="ARBA00008524"/>
    </source>
</evidence>
<evidence type="ECO:0000256" key="5">
    <source>
        <dbReference type="ARBA" id="ARBA00022801"/>
    </source>
</evidence>
<dbReference type="Pfam" id="PF26549">
    <property type="entry name" value="Tricorn_N"/>
    <property type="match status" value="1"/>
</dbReference>
<feature type="chain" id="PRO_5014769842" evidence="8">
    <location>
        <begin position="37"/>
        <end position="1209"/>
    </location>
</feature>
<proteinExistence type="inferred from homology"/>
<dbReference type="Gene3D" id="2.120.10.60">
    <property type="entry name" value="Tricorn protease N-terminal domain"/>
    <property type="match status" value="1"/>
</dbReference>
<evidence type="ECO:0000256" key="7">
    <source>
        <dbReference type="SAM" id="MobiDB-lite"/>
    </source>
</evidence>
<name>A0A2N7U1Y7_9GAMM</name>
<dbReference type="SUPFAM" id="SSF82171">
    <property type="entry name" value="DPP6 N-terminal domain-like"/>
    <property type="match status" value="1"/>
</dbReference>
<dbReference type="Gene3D" id="3.90.226.10">
    <property type="entry name" value="2-enoyl-CoA Hydratase, Chain A, domain 1"/>
    <property type="match status" value="1"/>
</dbReference>
<dbReference type="GO" id="GO:0008236">
    <property type="term" value="F:serine-type peptidase activity"/>
    <property type="evidence" value="ECO:0007669"/>
    <property type="project" value="UniProtKB-KW"/>
</dbReference>
<accession>A0A2N7U1Y7</accession>
<evidence type="ECO:0000313" key="11">
    <source>
        <dbReference type="Proteomes" id="UP000235803"/>
    </source>
</evidence>
<comment type="caution">
    <text evidence="10">The sequence shown here is derived from an EMBL/GenBank/DDBJ whole genome shotgun (WGS) entry which is preliminary data.</text>
</comment>
<evidence type="ECO:0000259" key="9">
    <source>
        <dbReference type="PROSITE" id="PS50106"/>
    </source>
</evidence>
<comment type="subcellular location">
    <subcellularLocation>
        <location evidence="1">Cytoplasm</location>
    </subcellularLocation>
</comment>
<dbReference type="OrthoDB" id="9758793at2"/>
<evidence type="ECO:0000256" key="4">
    <source>
        <dbReference type="ARBA" id="ARBA00022670"/>
    </source>
</evidence>
<evidence type="ECO:0000313" key="10">
    <source>
        <dbReference type="EMBL" id="PMR74447.1"/>
    </source>
</evidence>
<keyword evidence="3" id="KW-0963">Cytoplasm</keyword>
<comment type="similarity">
    <text evidence="2">Belongs to the peptidase S41B family.</text>
</comment>
<dbReference type="InterPro" id="IPR012393">
    <property type="entry name" value="Tricorn_protease"/>
</dbReference>
<evidence type="ECO:0000256" key="8">
    <source>
        <dbReference type="SAM" id="SignalP"/>
    </source>
</evidence>
<keyword evidence="8" id="KW-0732">Signal</keyword>
<dbReference type="Proteomes" id="UP000235803">
    <property type="component" value="Unassembled WGS sequence"/>
</dbReference>
<evidence type="ECO:0000256" key="3">
    <source>
        <dbReference type="ARBA" id="ARBA00022490"/>
    </source>
</evidence>
<dbReference type="PANTHER" id="PTHR43253:SF1">
    <property type="entry name" value="TRICORN PROTEASE HOMOLOG 2-RELATED"/>
    <property type="match status" value="1"/>
</dbReference>
<organism evidence="10 11">
    <name type="scientific">Billgrantia endophytica</name>
    <dbReference type="NCBI Taxonomy" id="2033802"/>
    <lineage>
        <taxon>Bacteria</taxon>
        <taxon>Pseudomonadati</taxon>
        <taxon>Pseudomonadota</taxon>
        <taxon>Gammaproteobacteria</taxon>
        <taxon>Oceanospirillales</taxon>
        <taxon>Halomonadaceae</taxon>
        <taxon>Billgrantia</taxon>
    </lineage>
</organism>
<feature type="region of interest" description="Disordered" evidence="7">
    <location>
        <begin position="420"/>
        <end position="531"/>
    </location>
</feature>
<dbReference type="GO" id="GO:0005737">
    <property type="term" value="C:cytoplasm"/>
    <property type="evidence" value="ECO:0007669"/>
    <property type="project" value="UniProtKB-SubCell"/>
</dbReference>
<dbReference type="InterPro" id="IPR011042">
    <property type="entry name" value="6-blade_b-propeller_TolB-like"/>
</dbReference>
<dbReference type="InterPro" id="IPR029045">
    <property type="entry name" value="ClpP/crotonase-like_dom_sf"/>
</dbReference>
<dbReference type="Gene3D" id="2.30.42.10">
    <property type="match status" value="1"/>
</dbReference>
<dbReference type="SUPFAM" id="SSF52096">
    <property type="entry name" value="ClpP/crotonase"/>
    <property type="match status" value="1"/>
</dbReference>
<dbReference type="Pfam" id="PF14684">
    <property type="entry name" value="Tricorn_C1"/>
    <property type="match status" value="1"/>
</dbReference>
<dbReference type="SMART" id="SM00245">
    <property type="entry name" value="TSPc"/>
    <property type="match status" value="1"/>
</dbReference>
<gene>
    <name evidence="10" type="ORF">C1H69_14470</name>
</gene>
<keyword evidence="6" id="KW-0720">Serine protease</keyword>
<keyword evidence="4" id="KW-0645">Protease</keyword>
<dbReference type="GO" id="GO:0006508">
    <property type="term" value="P:proteolysis"/>
    <property type="evidence" value="ECO:0007669"/>
    <property type="project" value="UniProtKB-KW"/>
</dbReference>
<dbReference type="SUPFAM" id="SSF50156">
    <property type="entry name" value="PDZ domain-like"/>
    <property type="match status" value="1"/>
</dbReference>
<dbReference type="AlphaFoldDB" id="A0A2N7U1Y7"/>
<dbReference type="InterPro" id="IPR036034">
    <property type="entry name" value="PDZ_sf"/>
</dbReference>
<feature type="signal peptide" evidence="8">
    <location>
        <begin position="1"/>
        <end position="36"/>
    </location>
</feature>
<dbReference type="InterPro" id="IPR011659">
    <property type="entry name" value="WD40"/>
</dbReference>
<dbReference type="InterPro" id="IPR028204">
    <property type="entry name" value="Tricorn_C1"/>
</dbReference>
<dbReference type="Gene3D" id="3.30.750.44">
    <property type="match status" value="1"/>
</dbReference>
<dbReference type="Pfam" id="PF07676">
    <property type="entry name" value="PD40"/>
    <property type="match status" value="3"/>
</dbReference>
<protein>
    <submittedName>
        <fullName evidence="10">Peptidase S41</fullName>
    </submittedName>
</protein>
<feature type="compositionally biased region" description="Acidic residues" evidence="7">
    <location>
        <begin position="510"/>
        <end position="526"/>
    </location>
</feature>
<dbReference type="PANTHER" id="PTHR43253">
    <property type="entry name" value="TRICORN PROTEASE HOMOLOG 2-RELATED"/>
    <property type="match status" value="1"/>
</dbReference>
<reference evidence="10 11" key="1">
    <citation type="submission" date="2018-01" db="EMBL/GenBank/DDBJ databases">
        <title>Halomonas endophytica sp. nov., isolated from storage liquid in the stems of Populus euphratica.</title>
        <authorList>
            <person name="Chen C."/>
        </authorList>
    </citation>
    <scope>NUCLEOTIDE SEQUENCE [LARGE SCALE GENOMIC DNA]</scope>
    <source>
        <strain evidence="10 11">MC28</strain>
    </source>
</reference>
<dbReference type="CDD" id="cd07562">
    <property type="entry name" value="Peptidase_S41_TRI"/>
    <property type="match status" value="1"/>
</dbReference>
<dbReference type="PROSITE" id="PS50106">
    <property type="entry name" value="PDZ"/>
    <property type="match status" value="1"/>
</dbReference>
<dbReference type="InterPro" id="IPR001478">
    <property type="entry name" value="PDZ"/>
</dbReference>
<evidence type="ECO:0000256" key="1">
    <source>
        <dbReference type="ARBA" id="ARBA00004496"/>
    </source>
</evidence>
<dbReference type="SUPFAM" id="SSF69304">
    <property type="entry name" value="Tricorn protease N-terminal domain"/>
    <property type="match status" value="1"/>
</dbReference>
<dbReference type="EMBL" id="PNRF01000028">
    <property type="protein sequence ID" value="PMR74447.1"/>
    <property type="molecule type" value="Genomic_DNA"/>
</dbReference>
<dbReference type="InterPro" id="IPR005151">
    <property type="entry name" value="Tail-specific_protease"/>
</dbReference>
<dbReference type="Gene3D" id="2.120.10.30">
    <property type="entry name" value="TolB, C-terminal domain"/>
    <property type="match status" value="2"/>
</dbReference>
<feature type="domain" description="PDZ" evidence="9">
    <location>
        <begin position="888"/>
        <end position="975"/>
    </location>
</feature>
<sequence>MEVPSRKRSSLRAAVRRLSFLTVVGGVLASVPPGAAAETNQVGLPRFPSISPDGSELIFSWRGDLWRAAADGGTAIRLTRHDLDDLYSSWSPDGEWIVFASMRDGYLNLWRMRRDGSQLTQLTHGDQHLRNPLFGTDADGEPVITFSGMLEADVYRDQRPYRLSPEGGEYSRLHDAFGSDPQLSPDGQRVVFTRGGAYHGWNRRHYRGPDAMNVWIHDRETKEFEPLTERDGDDGRARWVDDESLLFMSNREDETVNLYRVDLQDESRQFERLTHFDERDLQHFDVSRDGSTAILQVWDTLYTLDLENPGAEPEPITLRAPDDGRDVHELRRINRDVSEAALSPDGKTMAYIAYGRVYVRHMDEQSPTLAVTPNTHARHRDIAWSPDGLRLLFVNDADGTDSIHEARVSLTRDEIRQTHERLPAGQEPDAGWEPATSPALSDETLPDSPATQVDPDVVDEPDAVAHASEPEDPFAPQDPGLIFEPPFLPTPADPVDVPTPTQEPPIEPESIPEEDLEPEVPDDVPPEQDPTRWHDAVQFDVRPLVANDTNDRDVSPSPDGRYLAFRRGRGDLMVLDQESGEERTLVEGWDSFIHWRWSPDSRYIAYSQNDLNYSANIFVVPADGSQEPVNITRHPRNDLNPRWSADGRKLSFISNRSGNSYDLYSVYLDRSLATYTPRERTAYYRDARSAAAELTPLPIMPEEAGSEPLADNEPVLDLENAWRRVQRITASPTHQSSNEMTPGGDRYIVNDGSEGLVTMSWDGSDRQRLGPTANVQHLSTTGDQVVYIANGRVGVARLSGGSPRHPDISDRIRIDLRRQALQKFNEAARVIGENFYRQDLKGLAWDEVVDDYETLVRRARTPSEFSDIANRLMGELAASHMGVSNPGPVSALREPSGRFGIEEERLISQVDGRIGYRVRRVLPEGPADRGPMPLASGDVVTEIDLRPFEENDTLLQRLRGRVDEEVVVTFERPGDAGHTEYRTILTAVGISELARLRYDDFRERSRRKVEELSDGRLGYLHIQAMNQTSLEGFQGDLYAAAMDKDGLIIDVRNNGGGHTTDRILTSIMAGEHAYTIPAGADLNDAGHYPQDRLDAPRYTLPINMLANEKSYSNAEILAHAFSTLGRGNLVGQQTYGGVISTNSHTLIDGATVRRPFRGWYLPDGTDMEHNGAMPDIVVEQTPEDEVANRDRQLERAVTDLLDQIDSEER</sequence>
<keyword evidence="11" id="KW-1185">Reference proteome</keyword>
<evidence type="ECO:0000256" key="6">
    <source>
        <dbReference type="ARBA" id="ARBA00022825"/>
    </source>
</evidence>
<dbReference type="Pfam" id="PF03572">
    <property type="entry name" value="Peptidase_S41"/>
    <property type="match status" value="1"/>
</dbReference>